<reference evidence="3" key="1">
    <citation type="submission" date="2022-07" db="EMBL/GenBank/DDBJ databases">
        <title>Genome analysis of Parmales, a sister group of diatoms, reveals the evolutionary specialization of diatoms from phago-mixotrophs to photoautotrophs.</title>
        <authorList>
            <person name="Ban H."/>
            <person name="Sato S."/>
            <person name="Yoshikawa S."/>
            <person name="Kazumasa Y."/>
            <person name="Nakamura Y."/>
            <person name="Ichinomiya M."/>
            <person name="Saitoh K."/>
            <person name="Sato N."/>
            <person name="Blanc-Mathieu R."/>
            <person name="Endo H."/>
            <person name="Kuwata A."/>
            <person name="Ogata H."/>
        </authorList>
    </citation>
    <scope>NUCLEOTIDE SEQUENCE</scope>
</reference>
<evidence type="ECO:0008006" key="5">
    <source>
        <dbReference type="Google" id="ProtNLM"/>
    </source>
</evidence>
<feature type="compositionally biased region" description="Acidic residues" evidence="1">
    <location>
        <begin position="136"/>
        <end position="152"/>
    </location>
</feature>
<evidence type="ECO:0000256" key="1">
    <source>
        <dbReference type="SAM" id="MobiDB-lite"/>
    </source>
</evidence>
<feature type="transmembrane region" description="Helical" evidence="2">
    <location>
        <begin position="247"/>
        <end position="269"/>
    </location>
</feature>
<dbReference type="Proteomes" id="UP001165082">
    <property type="component" value="Unassembled WGS sequence"/>
</dbReference>
<proteinExistence type="predicted"/>
<evidence type="ECO:0000313" key="3">
    <source>
        <dbReference type="EMBL" id="GMI20749.1"/>
    </source>
</evidence>
<feature type="transmembrane region" description="Helical" evidence="2">
    <location>
        <begin position="27"/>
        <end position="49"/>
    </location>
</feature>
<gene>
    <name evidence="3" type="ORF">TrRE_jg5108</name>
</gene>
<sequence length="333" mass="37454">MARAGEEDERKWTTIQRTLLFSLENPLLVSIMGLLTWILVGGVLMQKLILASCLPWDITQCPEPSYAEGIYYGVQAGLGVGFGLFHMKESPWRLLAIFWSGLGATCILAMLSLLVDKSEKLLALEALAEAGKVEGDQGDEEGDKGEGEVDNDNMDNSERCCKGCDWTAPFHTPFYTSAVFKWFHRLLFYHLNMSIYVLLYTVWLWVGVLWSCLYFKWDIITGLTFSFFAMSTAGLQPPGDTRDVGLLLTTGYVIVGVPLFAALCSLVITKIKTIFARARLKRIELLKARDAYRQRRDNLVALKEKPPTKRNTINSLTDWINENNDENSKSSPS</sequence>
<keyword evidence="2" id="KW-0812">Transmembrane</keyword>
<name>A0A9W7FWB4_9STRA</name>
<comment type="caution">
    <text evidence="3">The sequence shown here is derived from an EMBL/GenBank/DDBJ whole genome shotgun (WGS) entry which is preliminary data.</text>
</comment>
<dbReference type="SUPFAM" id="SSF81324">
    <property type="entry name" value="Voltage-gated potassium channels"/>
    <property type="match status" value="2"/>
</dbReference>
<evidence type="ECO:0000256" key="2">
    <source>
        <dbReference type="SAM" id="Phobius"/>
    </source>
</evidence>
<organism evidence="3 4">
    <name type="scientific">Triparma retinervis</name>
    <dbReference type="NCBI Taxonomy" id="2557542"/>
    <lineage>
        <taxon>Eukaryota</taxon>
        <taxon>Sar</taxon>
        <taxon>Stramenopiles</taxon>
        <taxon>Ochrophyta</taxon>
        <taxon>Bolidophyceae</taxon>
        <taxon>Parmales</taxon>
        <taxon>Triparmaceae</taxon>
        <taxon>Triparma</taxon>
    </lineage>
</organism>
<dbReference type="Gene3D" id="1.10.287.70">
    <property type="match status" value="2"/>
</dbReference>
<dbReference type="EMBL" id="BRXZ01008068">
    <property type="protein sequence ID" value="GMI20749.1"/>
    <property type="molecule type" value="Genomic_DNA"/>
</dbReference>
<feature type="transmembrane region" description="Helical" evidence="2">
    <location>
        <begin position="69"/>
        <end position="87"/>
    </location>
</feature>
<keyword evidence="2" id="KW-1133">Transmembrane helix</keyword>
<keyword evidence="2" id="KW-0472">Membrane</keyword>
<dbReference type="OrthoDB" id="297496at2759"/>
<dbReference type="AlphaFoldDB" id="A0A9W7FWB4"/>
<feature type="region of interest" description="Disordered" evidence="1">
    <location>
        <begin position="133"/>
        <end position="152"/>
    </location>
</feature>
<keyword evidence="4" id="KW-1185">Reference proteome</keyword>
<feature type="transmembrane region" description="Helical" evidence="2">
    <location>
        <begin position="217"/>
        <end position="235"/>
    </location>
</feature>
<feature type="transmembrane region" description="Helical" evidence="2">
    <location>
        <begin position="187"/>
        <end position="210"/>
    </location>
</feature>
<feature type="compositionally biased region" description="Polar residues" evidence="1">
    <location>
        <begin position="309"/>
        <end position="322"/>
    </location>
</feature>
<feature type="region of interest" description="Disordered" evidence="1">
    <location>
        <begin position="309"/>
        <end position="333"/>
    </location>
</feature>
<protein>
    <recommendedName>
        <fullName evidence="5">Potassium channel domain-containing protein</fullName>
    </recommendedName>
</protein>
<feature type="transmembrane region" description="Helical" evidence="2">
    <location>
        <begin position="94"/>
        <end position="115"/>
    </location>
</feature>
<accession>A0A9W7FWB4</accession>
<evidence type="ECO:0000313" key="4">
    <source>
        <dbReference type="Proteomes" id="UP001165082"/>
    </source>
</evidence>